<evidence type="ECO:0000313" key="2">
    <source>
        <dbReference type="Proteomes" id="UP000825935"/>
    </source>
</evidence>
<protein>
    <submittedName>
        <fullName evidence="1">Uncharacterized protein</fullName>
    </submittedName>
</protein>
<evidence type="ECO:0000313" key="1">
    <source>
        <dbReference type="EMBL" id="KAH7280465.1"/>
    </source>
</evidence>
<reference evidence="1" key="1">
    <citation type="submission" date="2021-08" db="EMBL/GenBank/DDBJ databases">
        <title>WGS assembly of Ceratopteris richardii.</title>
        <authorList>
            <person name="Marchant D.B."/>
            <person name="Chen G."/>
            <person name="Jenkins J."/>
            <person name="Shu S."/>
            <person name="Leebens-Mack J."/>
            <person name="Grimwood J."/>
            <person name="Schmutz J."/>
            <person name="Soltis P."/>
            <person name="Soltis D."/>
            <person name="Chen Z.-H."/>
        </authorList>
    </citation>
    <scope>NUCLEOTIDE SEQUENCE</scope>
    <source>
        <strain evidence="1">Whitten #5841</strain>
        <tissue evidence="1">Leaf</tissue>
    </source>
</reference>
<proteinExistence type="predicted"/>
<name>A0A8T2QA13_CERRI</name>
<dbReference type="AlphaFoldDB" id="A0A8T2QA13"/>
<dbReference type="EMBL" id="CM035442">
    <property type="protein sequence ID" value="KAH7280465.1"/>
    <property type="molecule type" value="Genomic_DNA"/>
</dbReference>
<gene>
    <name evidence="1" type="ORF">KP509_37G068900</name>
</gene>
<comment type="caution">
    <text evidence="1">The sequence shown here is derived from an EMBL/GenBank/DDBJ whole genome shotgun (WGS) entry which is preliminary data.</text>
</comment>
<keyword evidence="2" id="KW-1185">Reference proteome</keyword>
<organism evidence="1 2">
    <name type="scientific">Ceratopteris richardii</name>
    <name type="common">Triangle waterfern</name>
    <dbReference type="NCBI Taxonomy" id="49495"/>
    <lineage>
        <taxon>Eukaryota</taxon>
        <taxon>Viridiplantae</taxon>
        <taxon>Streptophyta</taxon>
        <taxon>Embryophyta</taxon>
        <taxon>Tracheophyta</taxon>
        <taxon>Polypodiopsida</taxon>
        <taxon>Polypodiidae</taxon>
        <taxon>Polypodiales</taxon>
        <taxon>Pteridineae</taxon>
        <taxon>Pteridaceae</taxon>
        <taxon>Parkerioideae</taxon>
        <taxon>Ceratopteris</taxon>
    </lineage>
</organism>
<accession>A0A8T2QA13</accession>
<dbReference type="Proteomes" id="UP000825935">
    <property type="component" value="Chromosome 37"/>
</dbReference>
<sequence length="106" mass="11596">MAGEPRLASYRGCGCWVECSKYSMEGALDCCCIEEDGHHRRCSSCLRGCCTYSVCWAVLRAPCTACDFSTDVSAAVVVMAGRARPRRHRTPIDSAVQRVNCDFCGC</sequence>